<feature type="region of interest" description="Disordered" evidence="1">
    <location>
        <begin position="192"/>
        <end position="212"/>
    </location>
</feature>
<feature type="region of interest" description="Disordered" evidence="1">
    <location>
        <begin position="59"/>
        <end position="82"/>
    </location>
</feature>
<accession>A0AAD2HTB1</accession>
<evidence type="ECO:0000313" key="3">
    <source>
        <dbReference type="Proteomes" id="UP001295794"/>
    </source>
</evidence>
<reference evidence="2" key="1">
    <citation type="submission" date="2023-11" db="EMBL/GenBank/DDBJ databases">
        <authorList>
            <person name="De Vega J J."/>
            <person name="De Vega J J."/>
        </authorList>
    </citation>
    <scope>NUCLEOTIDE SEQUENCE</scope>
</reference>
<comment type="caution">
    <text evidence="2">The sequence shown here is derived from an EMBL/GenBank/DDBJ whole genome shotgun (WGS) entry which is preliminary data.</text>
</comment>
<gene>
    <name evidence="2" type="ORF">MYCIT1_LOCUS29981</name>
</gene>
<keyword evidence="3" id="KW-1185">Reference proteome</keyword>
<dbReference type="EMBL" id="CAVNYO010000440">
    <property type="protein sequence ID" value="CAK5279737.1"/>
    <property type="molecule type" value="Genomic_DNA"/>
</dbReference>
<name>A0AAD2HTB1_9AGAR</name>
<organism evidence="2 3">
    <name type="scientific">Mycena citricolor</name>
    <dbReference type="NCBI Taxonomy" id="2018698"/>
    <lineage>
        <taxon>Eukaryota</taxon>
        <taxon>Fungi</taxon>
        <taxon>Dikarya</taxon>
        <taxon>Basidiomycota</taxon>
        <taxon>Agaricomycotina</taxon>
        <taxon>Agaricomycetes</taxon>
        <taxon>Agaricomycetidae</taxon>
        <taxon>Agaricales</taxon>
        <taxon>Marasmiineae</taxon>
        <taxon>Mycenaceae</taxon>
        <taxon>Mycena</taxon>
    </lineage>
</organism>
<sequence>MTTPEVSGKEKGTVIDPDTNTIRITTSGKIKGWVNHALVFFENHESTPLVLHTLPSAPKSVTTDEVPTGTAKSIPERNASKLPVPTSTVPRLLTVVEIIKREYLKNLEAKSSALLLGLHQYNEIGVLAGPEEEGELVEEADARRSREIIAVLEGKNHVQDKPRIPYMRITLCREKLPHLELAATYQPPSVRKISKSAKARARKREKKAEQDGVADQSPRRFCELGELKARERWLAGQCCFLVARRYALRLRYSPDWIPSCKLENRDICPPHLEDYACCDTSKVLDVVRIKDGVKVVLKRMNTREPELLMHKTFGQELLKQEPGETN</sequence>
<protein>
    <submittedName>
        <fullName evidence="2">Uncharacterized protein</fullName>
    </submittedName>
</protein>
<dbReference type="AlphaFoldDB" id="A0AAD2HTB1"/>
<feature type="compositionally biased region" description="Basic residues" evidence="1">
    <location>
        <begin position="192"/>
        <end position="205"/>
    </location>
</feature>
<evidence type="ECO:0000256" key="1">
    <source>
        <dbReference type="SAM" id="MobiDB-lite"/>
    </source>
</evidence>
<evidence type="ECO:0000313" key="2">
    <source>
        <dbReference type="EMBL" id="CAK5279737.1"/>
    </source>
</evidence>
<dbReference type="Proteomes" id="UP001295794">
    <property type="component" value="Unassembled WGS sequence"/>
</dbReference>
<proteinExistence type="predicted"/>